<dbReference type="OrthoDB" id="1750920at2759"/>
<evidence type="ECO:0000313" key="2">
    <source>
        <dbReference type="EMBL" id="GFZ15752.1"/>
    </source>
</evidence>
<gene>
    <name evidence="2" type="ORF">Acr_25g0001610</name>
</gene>
<reference evidence="2 3" key="1">
    <citation type="submission" date="2019-07" db="EMBL/GenBank/DDBJ databases">
        <title>De Novo Assembly of kiwifruit Actinidia rufa.</title>
        <authorList>
            <person name="Sugita-Konishi S."/>
            <person name="Sato K."/>
            <person name="Mori E."/>
            <person name="Abe Y."/>
            <person name="Kisaki G."/>
            <person name="Hamano K."/>
            <person name="Suezawa K."/>
            <person name="Otani M."/>
            <person name="Fukuda T."/>
            <person name="Manabe T."/>
            <person name="Gomi K."/>
            <person name="Tabuchi M."/>
            <person name="Akimitsu K."/>
            <person name="Kataoka I."/>
        </authorList>
    </citation>
    <scope>NUCLEOTIDE SEQUENCE [LARGE SCALE GENOMIC DNA]</scope>
    <source>
        <strain evidence="3">cv. Fuchu</strain>
    </source>
</reference>
<keyword evidence="3" id="KW-1185">Reference proteome</keyword>
<evidence type="ECO:0000313" key="3">
    <source>
        <dbReference type="Proteomes" id="UP000585474"/>
    </source>
</evidence>
<proteinExistence type="predicted"/>
<dbReference type="EMBL" id="BJWL01000025">
    <property type="protein sequence ID" value="GFZ15752.1"/>
    <property type="molecule type" value="Genomic_DNA"/>
</dbReference>
<feature type="compositionally biased region" description="Low complexity" evidence="1">
    <location>
        <begin position="141"/>
        <end position="150"/>
    </location>
</feature>
<accession>A0A7J0GY72</accession>
<dbReference type="Proteomes" id="UP000585474">
    <property type="component" value="Unassembled WGS sequence"/>
</dbReference>
<feature type="region of interest" description="Disordered" evidence="1">
    <location>
        <begin position="134"/>
        <end position="171"/>
    </location>
</feature>
<feature type="compositionally biased region" description="Acidic residues" evidence="1">
    <location>
        <begin position="155"/>
        <end position="170"/>
    </location>
</feature>
<evidence type="ECO:0000256" key="1">
    <source>
        <dbReference type="SAM" id="MobiDB-lite"/>
    </source>
</evidence>
<name>A0A7J0GY72_9ERIC</name>
<dbReference type="AlphaFoldDB" id="A0A7J0GY72"/>
<organism evidence="2 3">
    <name type="scientific">Actinidia rufa</name>
    <dbReference type="NCBI Taxonomy" id="165716"/>
    <lineage>
        <taxon>Eukaryota</taxon>
        <taxon>Viridiplantae</taxon>
        <taxon>Streptophyta</taxon>
        <taxon>Embryophyta</taxon>
        <taxon>Tracheophyta</taxon>
        <taxon>Spermatophyta</taxon>
        <taxon>Magnoliopsida</taxon>
        <taxon>eudicotyledons</taxon>
        <taxon>Gunneridae</taxon>
        <taxon>Pentapetalae</taxon>
        <taxon>asterids</taxon>
        <taxon>Ericales</taxon>
        <taxon>Actinidiaceae</taxon>
        <taxon>Actinidia</taxon>
    </lineage>
</organism>
<protein>
    <submittedName>
        <fullName evidence="2">Uncharacterized protein</fullName>
    </submittedName>
</protein>
<sequence length="491" mass="53476">MALNRAQLLVHDDEVLAQFRVDHRIPDSVVIEQPDSNDDADWVEGEGQWEFPANDSNLYSVPRHRGYVPVGFNARFWRRRSDRCSDAISAVNNCRRSCKVYDLLGYAPMPRSSLSDEVSDLFEGASTKLRRLLKEAKGESSDSSESSSSSWDVDLGNEGEGEEAEVEDGEKVDQVPAAAPLVPVPIAIPPVEPQDVEPIIAPSLDSDHAEDIAIVKPKEVVEHSYDNSNSSSSNSMVNEEAMAPKVRILGKGQAARDDSSKHPEFTAVELGKYATFADTSKDHETCVPLGNAVMLSQDVADHADETPVEFGGKLVMLGAQSSCLPASPEQYSPIVLPDFNEEEYATLPADEGDVNTVVVGARAGVEKTIVEGAEGDRDGEVEGKTFFRGRAPPSGCSGLGSKFSWRTSLLPTPVSDSHWTRHVSNLYSLLGRVRFAKRHGPGSRSHVSVDSAALQIFGLFILFSTCLLPRPYGYPLDDCRLTHLEATIHKA</sequence>
<comment type="caution">
    <text evidence="2">The sequence shown here is derived from an EMBL/GenBank/DDBJ whole genome shotgun (WGS) entry which is preliminary data.</text>
</comment>